<dbReference type="SUPFAM" id="SSF53639">
    <property type="entry name" value="AraD/HMP-PK domain-like"/>
    <property type="match status" value="1"/>
</dbReference>
<dbReference type="PANTHER" id="PTHR10672:SF3">
    <property type="entry name" value="PROTEIN HU-LI TAI SHAO"/>
    <property type="match status" value="1"/>
</dbReference>
<evidence type="ECO:0000259" key="2">
    <source>
        <dbReference type="SMART" id="SM01007"/>
    </source>
</evidence>
<dbReference type="EMBL" id="SWMS01000017">
    <property type="protein sequence ID" value="TKG65841.1"/>
    <property type="molecule type" value="Genomic_DNA"/>
</dbReference>
<reference evidence="3 4" key="1">
    <citation type="journal article" date="2015" name="Antonie Van Leeuwenhoek">
        <title>Prauserella endophytica sp. nov., an endophytic actinobacterium isolated from Tamarix taklamakanensis.</title>
        <authorList>
            <person name="Liu J.M."/>
            <person name="Habden X."/>
            <person name="Guo L."/>
            <person name="Tuo L."/>
            <person name="Jiang Z.K."/>
            <person name="Liu S.W."/>
            <person name="Liu X.F."/>
            <person name="Chen L."/>
            <person name="Li R.F."/>
            <person name="Zhang Y.Q."/>
            <person name="Sun C.H."/>
        </authorList>
    </citation>
    <scope>NUCLEOTIDE SEQUENCE [LARGE SCALE GENOMIC DNA]</scope>
    <source>
        <strain evidence="3 4">CGMCC 4.7182</strain>
    </source>
</reference>
<accession>A0ABY2RYS1</accession>
<dbReference type="Proteomes" id="UP000309992">
    <property type="component" value="Unassembled WGS sequence"/>
</dbReference>
<comment type="similarity">
    <text evidence="1">Belongs to the aldolase class II family.</text>
</comment>
<protein>
    <submittedName>
        <fullName evidence="3">Class II aldolase/adducin family protein</fullName>
    </submittedName>
</protein>
<dbReference type="InterPro" id="IPR036409">
    <property type="entry name" value="Aldolase_II/adducin_N_sf"/>
</dbReference>
<feature type="domain" description="Class II aldolase/adducin N-terminal" evidence="2">
    <location>
        <begin position="21"/>
        <end position="201"/>
    </location>
</feature>
<dbReference type="InterPro" id="IPR051017">
    <property type="entry name" value="Aldolase-II_Adducin_sf"/>
</dbReference>
<keyword evidence="4" id="KW-1185">Reference proteome</keyword>
<organism evidence="3 4">
    <name type="scientific">Prauserella endophytica</name>
    <dbReference type="NCBI Taxonomy" id="1592324"/>
    <lineage>
        <taxon>Bacteria</taxon>
        <taxon>Bacillati</taxon>
        <taxon>Actinomycetota</taxon>
        <taxon>Actinomycetes</taxon>
        <taxon>Pseudonocardiales</taxon>
        <taxon>Pseudonocardiaceae</taxon>
        <taxon>Prauserella</taxon>
        <taxon>Prauserella coralliicola group</taxon>
    </lineage>
</organism>
<sequence length="250" mass="27627">MVFAEPPAFASVADERRDRKQRLAVALRAFAKHGFDMGVAGHITARDPEFSDRFWVNPFGMHFGQIRASDLILVDHDGVVVEGEGILNTAAFRIHSEIHAARPDVVAAAHAHSVYGTTWSALDRPLLPLTNEGCMFFEDHVLHTDHTGVTLEELKAKTIAQNLGPHRAAVLRNHGIVTVGRTVDEAAWWFIAFEHSAHVQLLAEAAGDPVPADPEDARAVRDTMGTPRAAWFSFQPLYQQIVHEQPDVLQ</sequence>
<comment type="caution">
    <text evidence="3">The sequence shown here is derived from an EMBL/GenBank/DDBJ whole genome shotgun (WGS) entry which is preliminary data.</text>
</comment>
<evidence type="ECO:0000256" key="1">
    <source>
        <dbReference type="ARBA" id="ARBA00037961"/>
    </source>
</evidence>
<evidence type="ECO:0000313" key="4">
    <source>
        <dbReference type="Proteomes" id="UP000309992"/>
    </source>
</evidence>
<dbReference type="PANTHER" id="PTHR10672">
    <property type="entry name" value="ADDUCIN"/>
    <property type="match status" value="1"/>
</dbReference>
<evidence type="ECO:0000313" key="3">
    <source>
        <dbReference type="EMBL" id="TKG65841.1"/>
    </source>
</evidence>
<gene>
    <name evidence="3" type="ORF">FCN18_26605</name>
</gene>
<dbReference type="InterPro" id="IPR001303">
    <property type="entry name" value="Aldolase_II/adducin_N"/>
</dbReference>
<dbReference type="NCBIfam" id="NF004855">
    <property type="entry name" value="PRK06208.1"/>
    <property type="match status" value="1"/>
</dbReference>
<dbReference type="Pfam" id="PF00596">
    <property type="entry name" value="Aldolase_II"/>
    <property type="match status" value="1"/>
</dbReference>
<dbReference type="Gene3D" id="3.40.225.10">
    <property type="entry name" value="Class II aldolase/adducin N-terminal domain"/>
    <property type="match status" value="1"/>
</dbReference>
<name>A0ABY2RYS1_9PSEU</name>
<dbReference type="SMART" id="SM01007">
    <property type="entry name" value="Aldolase_II"/>
    <property type="match status" value="1"/>
</dbReference>
<proteinExistence type="inferred from homology"/>